<dbReference type="EMBL" id="JAGTJS010000015">
    <property type="protein sequence ID" value="KAH7248122.1"/>
    <property type="molecule type" value="Genomic_DNA"/>
</dbReference>
<evidence type="ECO:0000313" key="3">
    <source>
        <dbReference type="Proteomes" id="UP000736672"/>
    </source>
</evidence>
<evidence type="ECO:0000313" key="2">
    <source>
        <dbReference type="EMBL" id="KAH7248122.1"/>
    </source>
</evidence>
<sequence length="257" mass="28339">MRNPREDGAELVLRLGLDGDGGLKPDRSPPPRTNTLKTVREHALPLLARTHSPPLGLHLHGPCSLRVTTTRAYRKDFPADKSADAVMGREPVQVKACLQRPWRHGLHPDPSWTPQQNGYHGPANLVLLKSALPCAALRSTTQRTRLLRHAMSARNHLDLALAGFLVQQACIDQPTDRGRAVIAGKMARGFKSRENNGSCGAARATRASPGQCKPGRGKSQDQGRARSEEPIRYCTTDMFEAKKKAEEKGRRGPWSYR</sequence>
<dbReference type="AlphaFoldDB" id="A0A9P9H1F4"/>
<gene>
    <name evidence="2" type="ORF">B0J15DRAFT_468853</name>
</gene>
<feature type="compositionally biased region" description="Basic and acidic residues" evidence="1">
    <location>
        <begin position="218"/>
        <end position="231"/>
    </location>
</feature>
<name>A0A9P9H1F4_FUSSL</name>
<accession>A0A9P9H1F4</accession>
<feature type="region of interest" description="Disordered" evidence="1">
    <location>
        <begin position="192"/>
        <end position="232"/>
    </location>
</feature>
<comment type="caution">
    <text evidence="2">The sequence shown here is derived from an EMBL/GenBank/DDBJ whole genome shotgun (WGS) entry which is preliminary data.</text>
</comment>
<reference evidence="2" key="1">
    <citation type="journal article" date="2021" name="Nat. Commun.">
        <title>Genetic determinants of endophytism in the Arabidopsis root mycobiome.</title>
        <authorList>
            <person name="Mesny F."/>
            <person name="Miyauchi S."/>
            <person name="Thiergart T."/>
            <person name="Pickel B."/>
            <person name="Atanasova L."/>
            <person name="Karlsson M."/>
            <person name="Huettel B."/>
            <person name="Barry K.W."/>
            <person name="Haridas S."/>
            <person name="Chen C."/>
            <person name="Bauer D."/>
            <person name="Andreopoulos W."/>
            <person name="Pangilinan J."/>
            <person name="LaButti K."/>
            <person name="Riley R."/>
            <person name="Lipzen A."/>
            <person name="Clum A."/>
            <person name="Drula E."/>
            <person name="Henrissat B."/>
            <person name="Kohler A."/>
            <person name="Grigoriev I.V."/>
            <person name="Martin F.M."/>
            <person name="Hacquard S."/>
        </authorList>
    </citation>
    <scope>NUCLEOTIDE SEQUENCE</scope>
    <source>
        <strain evidence="2">FSSC 5 MPI-SDFR-AT-0091</strain>
    </source>
</reference>
<evidence type="ECO:0000256" key="1">
    <source>
        <dbReference type="SAM" id="MobiDB-lite"/>
    </source>
</evidence>
<proteinExistence type="predicted"/>
<dbReference type="Proteomes" id="UP000736672">
    <property type="component" value="Unassembled WGS sequence"/>
</dbReference>
<protein>
    <submittedName>
        <fullName evidence="2">Uncharacterized protein</fullName>
    </submittedName>
</protein>
<organism evidence="2 3">
    <name type="scientific">Fusarium solani</name>
    <name type="common">Filamentous fungus</name>
    <dbReference type="NCBI Taxonomy" id="169388"/>
    <lineage>
        <taxon>Eukaryota</taxon>
        <taxon>Fungi</taxon>
        <taxon>Dikarya</taxon>
        <taxon>Ascomycota</taxon>
        <taxon>Pezizomycotina</taxon>
        <taxon>Sordariomycetes</taxon>
        <taxon>Hypocreomycetidae</taxon>
        <taxon>Hypocreales</taxon>
        <taxon>Nectriaceae</taxon>
        <taxon>Fusarium</taxon>
        <taxon>Fusarium solani species complex</taxon>
    </lineage>
</organism>
<keyword evidence="3" id="KW-1185">Reference proteome</keyword>